<dbReference type="EMBL" id="MU277250">
    <property type="protein sequence ID" value="KAI0057256.1"/>
    <property type="molecule type" value="Genomic_DNA"/>
</dbReference>
<organism evidence="1 2">
    <name type="scientific">Artomyces pyxidatus</name>
    <dbReference type="NCBI Taxonomy" id="48021"/>
    <lineage>
        <taxon>Eukaryota</taxon>
        <taxon>Fungi</taxon>
        <taxon>Dikarya</taxon>
        <taxon>Basidiomycota</taxon>
        <taxon>Agaricomycotina</taxon>
        <taxon>Agaricomycetes</taxon>
        <taxon>Russulales</taxon>
        <taxon>Auriscalpiaceae</taxon>
        <taxon>Artomyces</taxon>
    </lineage>
</organism>
<accession>A0ACB8SNA4</accession>
<evidence type="ECO:0000313" key="1">
    <source>
        <dbReference type="EMBL" id="KAI0057256.1"/>
    </source>
</evidence>
<sequence length="665" mass="73433">MFNAPRPTQAYGISSTTSFGGSFVDENPLASSTYDGLDPWSTAPSPAPPPVPTVFTSAIADATVPPIYQQSFGIVDPTGSGETSVNSLSRVLATSSLPASTVDKIVNLVSSRPRVSKLEFFVGLALVALAQSGKDVSVEQVAALAQQNTLPEPSLDLSALTAPVAPSLSYTRQDSASVPIRPAAPAPAYSSDDPWVTSRFTGGTGDPVQGSVANGAPSSVAGSGLPRDWWKKQEKVVVNFGGQQGFILNRYMVYEIVTERGGAVARRYSEFSFLWDCLVRRYPFRLLPQLPPKRIGPDESFLEQRRKGLQRFLNFVINHPVIKEDALLATFLVEPSFEQWRKHSSISLEEESASKRVDRVEEMSIPSDLEEKLNNVRGKIVSLIESWQKVSILTERIIRKREAAAVRIPPNVRPFYVPPHLSLSPHFAYPSLTSILPPALKHSFTSPLSTVTATPSDIIDAGSSDVQADLSRLTNTMKVLVEVSGQCWRGEDCELSEGVKHGIRHVSEHTQRHTDLLEQRTRTLLSTTLEGIKSQRDLYIAIRDLFIRHDRLSVDQVERLKKRVETSSLKLESLKAAAKDGWEEDADKIAGAIEKDKATIAAQMNRRVFVRACMWHELRVVLHNRENTLLTQLVQTFAQEEHDYTQSVAYNWGSLVEAVVAMPLE</sequence>
<proteinExistence type="predicted"/>
<keyword evidence="2" id="KW-1185">Reference proteome</keyword>
<comment type="caution">
    <text evidence="1">The sequence shown here is derived from an EMBL/GenBank/DDBJ whole genome shotgun (WGS) entry which is preliminary data.</text>
</comment>
<reference evidence="1" key="2">
    <citation type="journal article" date="2022" name="New Phytol.">
        <title>Evolutionary transition to the ectomycorrhizal habit in the genomes of a hyperdiverse lineage of mushroom-forming fungi.</title>
        <authorList>
            <person name="Looney B."/>
            <person name="Miyauchi S."/>
            <person name="Morin E."/>
            <person name="Drula E."/>
            <person name="Courty P.E."/>
            <person name="Kohler A."/>
            <person name="Kuo A."/>
            <person name="LaButti K."/>
            <person name="Pangilinan J."/>
            <person name="Lipzen A."/>
            <person name="Riley R."/>
            <person name="Andreopoulos W."/>
            <person name="He G."/>
            <person name="Johnson J."/>
            <person name="Nolan M."/>
            <person name="Tritt A."/>
            <person name="Barry K.W."/>
            <person name="Grigoriev I.V."/>
            <person name="Nagy L.G."/>
            <person name="Hibbett D."/>
            <person name="Henrissat B."/>
            <person name="Matheny P.B."/>
            <person name="Labbe J."/>
            <person name="Martin F.M."/>
        </authorList>
    </citation>
    <scope>NUCLEOTIDE SEQUENCE</scope>
    <source>
        <strain evidence="1">HHB10654</strain>
    </source>
</reference>
<reference evidence="1" key="1">
    <citation type="submission" date="2021-03" db="EMBL/GenBank/DDBJ databases">
        <authorList>
            <consortium name="DOE Joint Genome Institute"/>
            <person name="Ahrendt S."/>
            <person name="Looney B.P."/>
            <person name="Miyauchi S."/>
            <person name="Morin E."/>
            <person name="Drula E."/>
            <person name="Courty P.E."/>
            <person name="Chicoki N."/>
            <person name="Fauchery L."/>
            <person name="Kohler A."/>
            <person name="Kuo A."/>
            <person name="Labutti K."/>
            <person name="Pangilinan J."/>
            <person name="Lipzen A."/>
            <person name="Riley R."/>
            <person name="Andreopoulos W."/>
            <person name="He G."/>
            <person name="Johnson J."/>
            <person name="Barry K.W."/>
            <person name="Grigoriev I.V."/>
            <person name="Nagy L."/>
            <person name="Hibbett D."/>
            <person name="Henrissat B."/>
            <person name="Matheny P.B."/>
            <person name="Labbe J."/>
            <person name="Martin F."/>
        </authorList>
    </citation>
    <scope>NUCLEOTIDE SEQUENCE</scope>
    <source>
        <strain evidence="1">HHB10654</strain>
    </source>
</reference>
<protein>
    <submittedName>
        <fullName evidence="1">Uncharacterized protein</fullName>
    </submittedName>
</protein>
<evidence type="ECO:0000313" key="2">
    <source>
        <dbReference type="Proteomes" id="UP000814140"/>
    </source>
</evidence>
<dbReference type="Proteomes" id="UP000814140">
    <property type="component" value="Unassembled WGS sequence"/>
</dbReference>
<gene>
    <name evidence="1" type="ORF">BV25DRAFT_1451241</name>
</gene>
<name>A0ACB8SNA4_9AGAM</name>